<reference evidence="1 2" key="1">
    <citation type="submission" date="2023-10" db="EMBL/GenBank/DDBJ databases">
        <title>Sorlinia euscelidii gen. nov., sp. nov., an acetic acid bacteria isolated from the gut of Euscelidius variegatus emitter.</title>
        <authorList>
            <person name="Michoud G."/>
            <person name="Marasco R."/>
            <person name="Seferji K."/>
            <person name="Gonella E."/>
            <person name="Garuglieri E."/>
            <person name="Alma A."/>
            <person name="Mapelli F."/>
            <person name="Borin S."/>
            <person name="Daffonchio D."/>
            <person name="Crotti E."/>
        </authorList>
    </citation>
    <scope>NUCLEOTIDE SEQUENCE [LARGE SCALE GENOMIC DNA]</scope>
    <source>
        <strain evidence="1 2">EV16P</strain>
    </source>
</reference>
<proteinExistence type="predicted"/>
<evidence type="ECO:0000313" key="2">
    <source>
        <dbReference type="Proteomes" id="UP001312908"/>
    </source>
</evidence>
<protein>
    <submittedName>
        <fullName evidence="1">Uncharacterized protein</fullName>
    </submittedName>
</protein>
<dbReference type="Proteomes" id="UP001312908">
    <property type="component" value="Unassembled WGS sequence"/>
</dbReference>
<dbReference type="Pfam" id="PF23148">
    <property type="entry name" value="Gp77"/>
    <property type="match status" value="1"/>
</dbReference>
<dbReference type="InterPro" id="IPR056928">
    <property type="entry name" value="Gp77-like"/>
</dbReference>
<dbReference type="EMBL" id="JAWJZY010000002">
    <property type="protein sequence ID" value="MEE8658496.1"/>
    <property type="molecule type" value="Genomic_DNA"/>
</dbReference>
<accession>A0ABU7U350</accession>
<name>A0ABU7U350_9PROT</name>
<gene>
    <name evidence="1" type="ORF">DOFOFD_05680</name>
</gene>
<organism evidence="1 2">
    <name type="scientific">Sorlinia euscelidii</name>
    <dbReference type="NCBI Taxonomy" id="3081148"/>
    <lineage>
        <taxon>Bacteria</taxon>
        <taxon>Pseudomonadati</taxon>
        <taxon>Pseudomonadota</taxon>
        <taxon>Alphaproteobacteria</taxon>
        <taxon>Acetobacterales</taxon>
        <taxon>Acetobacteraceae</taxon>
        <taxon>Sorlinia</taxon>
    </lineage>
</organism>
<comment type="caution">
    <text evidence="1">The sequence shown here is derived from an EMBL/GenBank/DDBJ whole genome shotgun (WGS) entry which is preliminary data.</text>
</comment>
<sequence>MLDYTIRVGDWFDGTGDAIISFSVKGLEGQTGDTPLTLAASFSGSQAVTLILTSGVPKQRYTFTAEITTRMGLVYAVPLTLQINDNTPATPPRSFEVPSVPVDADSFKALIKTLPTSPPAVGELWNNAGGIFIVEAD</sequence>
<evidence type="ECO:0000313" key="1">
    <source>
        <dbReference type="EMBL" id="MEE8658496.1"/>
    </source>
</evidence>
<keyword evidence="2" id="KW-1185">Reference proteome</keyword>